<dbReference type="AlphaFoldDB" id="A0AAN6UG28"/>
<keyword evidence="3" id="KW-1185">Reference proteome</keyword>
<evidence type="ECO:0000313" key="2">
    <source>
        <dbReference type="EMBL" id="KAK4132055.1"/>
    </source>
</evidence>
<protein>
    <submittedName>
        <fullName evidence="2">Uncharacterized protein</fullName>
    </submittedName>
</protein>
<dbReference type="EMBL" id="MU853420">
    <property type="protein sequence ID" value="KAK4132055.1"/>
    <property type="molecule type" value="Genomic_DNA"/>
</dbReference>
<feature type="region of interest" description="Disordered" evidence="1">
    <location>
        <begin position="45"/>
        <end position="71"/>
    </location>
</feature>
<reference evidence="2" key="2">
    <citation type="submission" date="2023-05" db="EMBL/GenBank/DDBJ databases">
        <authorList>
            <consortium name="Lawrence Berkeley National Laboratory"/>
            <person name="Steindorff A."/>
            <person name="Hensen N."/>
            <person name="Bonometti L."/>
            <person name="Westerberg I."/>
            <person name="Brannstrom I.O."/>
            <person name="Guillou S."/>
            <person name="Cros-Aarteil S."/>
            <person name="Calhoun S."/>
            <person name="Haridas S."/>
            <person name="Kuo A."/>
            <person name="Mondo S."/>
            <person name="Pangilinan J."/>
            <person name="Riley R."/>
            <person name="Labutti K."/>
            <person name="Andreopoulos B."/>
            <person name="Lipzen A."/>
            <person name="Chen C."/>
            <person name="Yanf M."/>
            <person name="Daum C."/>
            <person name="Ng V."/>
            <person name="Clum A."/>
            <person name="Ohm R."/>
            <person name="Martin F."/>
            <person name="Silar P."/>
            <person name="Natvig D."/>
            <person name="Lalanne C."/>
            <person name="Gautier V."/>
            <person name="Ament-Velasquez S.L."/>
            <person name="Kruys A."/>
            <person name="Hutchinson M.I."/>
            <person name="Powell A.J."/>
            <person name="Barry K."/>
            <person name="Miller A.N."/>
            <person name="Grigoriev I.V."/>
            <person name="Debuchy R."/>
            <person name="Gladieux P."/>
            <person name="Thoren M.H."/>
            <person name="Johannesson H."/>
        </authorList>
    </citation>
    <scope>NUCLEOTIDE SEQUENCE</scope>
    <source>
        <strain evidence="2">CBS 123565</strain>
    </source>
</reference>
<proteinExistence type="predicted"/>
<sequence>MCWGWKQNSQQFGLFSGAWAWCGACRACQDPLDLGHGGGGALHLSPTNQHLGTTLEPPAAEPADLSGAFDPQAFNSRSSGLLLNVPVS</sequence>
<name>A0AAN6UG28_9PEZI</name>
<evidence type="ECO:0000313" key="3">
    <source>
        <dbReference type="Proteomes" id="UP001304895"/>
    </source>
</evidence>
<evidence type="ECO:0000256" key="1">
    <source>
        <dbReference type="SAM" id="MobiDB-lite"/>
    </source>
</evidence>
<organism evidence="2 3">
    <name type="scientific">Trichocladium antarcticum</name>
    <dbReference type="NCBI Taxonomy" id="1450529"/>
    <lineage>
        <taxon>Eukaryota</taxon>
        <taxon>Fungi</taxon>
        <taxon>Dikarya</taxon>
        <taxon>Ascomycota</taxon>
        <taxon>Pezizomycotina</taxon>
        <taxon>Sordariomycetes</taxon>
        <taxon>Sordariomycetidae</taxon>
        <taxon>Sordariales</taxon>
        <taxon>Chaetomiaceae</taxon>
        <taxon>Trichocladium</taxon>
    </lineage>
</organism>
<comment type="caution">
    <text evidence="2">The sequence shown here is derived from an EMBL/GenBank/DDBJ whole genome shotgun (WGS) entry which is preliminary data.</text>
</comment>
<accession>A0AAN6UG28</accession>
<reference evidence="2" key="1">
    <citation type="journal article" date="2023" name="Mol. Phylogenet. Evol.">
        <title>Genome-scale phylogeny and comparative genomics of the fungal order Sordariales.</title>
        <authorList>
            <person name="Hensen N."/>
            <person name="Bonometti L."/>
            <person name="Westerberg I."/>
            <person name="Brannstrom I.O."/>
            <person name="Guillou S."/>
            <person name="Cros-Aarteil S."/>
            <person name="Calhoun S."/>
            <person name="Haridas S."/>
            <person name="Kuo A."/>
            <person name="Mondo S."/>
            <person name="Pangilinan J."/>
            <person name="Riley R."/>
            <person name="LaButti K."/>
            <person name="Andreopoulos B."/>
            <person name="Lipzen A."/>
            <person name="Chen C."/>
            <person name="Yan M."/>
            <person name="Daum C."/>
            <person name="Ng V."/>
            <person name="Clum A."/>
            <person name="Steindorff A."/>
            <person name="Ohm R.A."/>
            <person name="Martin F."/>
            <person name="Silar P."/>
            <person name="Natvig D.O."/>
            <person name="Lalanne C."/>
            <person name="Gautier V."/>
            <person name="Ament-Velasquez S.L."/>
            <person name="Kruys A."/>
            <person name="Hutchinson M.I."/>
            <person name="Powell A.J."/>
            <person name="Barry K."/>
            <person name="Miller A.N."/>
            <person name="Grigoriev I.V."/>
            <person name="Debuchy R."/>
            <person name="Gladieux P."/>
            <person name="Hiltunen Thoren M."/>
            <person name="Johannesson H."/>
        </authorList>
    </citation>
    <scope>NUCLEOTIDE SEQUENCE</scope>
    <source>
        <strain evidence="2">CBS 123565</strain>
    </source>
</reference>
<dbReference type="Proteomes" id="UP001304895">
    <property type="component" value="Unassembled WGS sequence"/>
</dbReference>
<gene>
    <name evidence="2" type="ORF">BT67DRAFT_134237</name>
</gene>